<keyword evidence="10" id="KW-1185">Reference proteome</keyword>
<keyword evidence="4 8" id="KW-0812">Transmembrane</keyword>
<dbReference type="PROSITE" id="PS50283">
    <property type="entry name" value="NA_SOLUT_SYMP_3"/>
    <property type="match status" value="1"/>
</dbReference>
<feature type="transmembrane region" description="Helical" evidence="8">
    <location>
        <begin position="185"/>
        <end position="209"/>
    </location>
</feature>
<evidence type="ECO:0000256" key="4">
    <source>
        <dbReference type="ARBA" id="ARBA00022692"/>
    </source>
</evidence>
<keyword evidence="6 8" id="KW-0472">Membrane</keyword>
<keyword evidence="5 8" id="KW-1133">Transmembrane helix</keyword>
<dbReference type="InterPro" id="IPR050277">
    <property type="entry name" value="Sodium:Solute_Symporter"/>
</dbReference>
<dbReference type="PANTHER" id="PTHR48086:SF8">
    <property type="entry name" value="MONOCARBOXYLIC ACID PERMEASE"/>
    <property type="match status" value="1"/>
</dbReference>
<feature type="transmembrane region" description="Helical" evidence="8">
    <location>
        <begin position="268"/>
        <end position="293"/>
    </location>
</feature>
<feature type="transmembrane region" description="Helical" evidence="8">
    <location>
        <begin position="229"/>
        <end position="248"/>
    </location>
</feature>
<dbReference type="Pfam" id="PF00474">
    <property type="entry name" value="SSF"/>
    <property type="match status" value="1"/>
</dbReference>
<reference evidence="9 10" key="1">
    <citation type="submission" date="2023-12" db="EMBL/GenBank/DDBJ databases">
        <title>Sinomonas terricola sp. nov, isolated from litchi orchard soil in Guangdong, PR China.</title>
        <authorList>
            <person name="Jiaxin W."/>
            <person name="Yang Z."/>
            <person name="Honghui Z."/>
        </authorList>
    </citation>
    <scope>NUCLEOTIDE SEQUENCE [LARGE SCALE GENOMIC DNA]</scope>
    <source>
        <strain evidence="9 10">JGH33</strain>
    </source>
</reference>
<evidence type="ECO:0000313" key="10">
    <source>
        <dbReference type="Proteomes" id="UP001304769"/>
    </source>
</evidence>
<dbReference type="PANTHER" id="PTHR48086">
    <property type="entry name" value="SODIUM/PROLINE SYMPORTER-RELATED"/>
    <property type="match status" value="1"/>
</dbReference>
<feature type="transmembrane region" description="Helical" evidence="8">
    <location>
        <begin position="313"/>
        <end position="341"/>
    </location>
</feature>
<accession>A0ABU5T965</accession>
<feature type="transmembrane region" description="Helical" evidence="8">
    <location>
        <begin position="412"/>
        <end position="432"/>
    </location>
</feature>
<feature type="transmembrane region" description="Helical" evidence="8">
    <location>
        <begin position="120"/>
        <end position="146"/>
    </location>
</feature>
<proteinExistence type="inferred from homology"/>
<dbReference type="RefSeq" id="WP_323279509.1">
    <property type="nucleotide sequence ID" value="NZ_JAYGGQ010000009.1"/>
</dbReference>
<evidence type="ECO:0000256" key="3">
    <source>
        <dbReference type="ARBA" id="ARBA00022448"/>
    </source>
</evidence>
<organism evidence="9 10">
    <name type="scientific">Sinomonas terricola</name>
    <dbReference type="NCBI Taxonomy" id="3110330"/>
    <lineage>
        <taxon>Bacteria</taxon>
        <taxon>Bacillati</taxon>
        <taxon>Actinomycetota</taxon>
        <taxon>Actinomycetes</taxon>
        <taxon>Micrococcales</taxon>
        <taxon>Micrococcaceae</taxon>
        <taxon>Sinomonas</taxon>
    </lineage>
</organism>
<evidence type="ECO:0000256" key="7">
    <source>
        <dbReference type="RuleBase" id="RU362091"/>
    </source>
</evidence>
<keyword evidence="3" id="KW-0813">Transport</keyword>
<protein>
    <submittedName>
        <fullName evidence="9">Sodium:solute symporter family protein</fullName>
    </submittedName>
</protein>
<evidence type="ECO:0000256" key="6">
    <source>
        <dbReference type="ARBA" id="ARBA00023136"/>
    </source>
</evidence>
<dbReference type="Gene3D" id="1.20.1730.10">
    <property type="entry name" value="Sodium/glucose cotransporter"/>
    <property type="match status" value="1"/>
</dbReference>
<dbReference type="InterPro" id="IPR038377">
    <property type="entry name" value="Na/Glc_symporter_sf"/>
</dbReference>
<evidence type="ECO:0000256" key="8">
    <source>
        <dbReference type="SAM" id="Phobius"/>
    </source>
</evidence>
<name>A0ABU5T965_9MICC</name>
<dbReference type="InterPro" id="IPR001734">
    <property type="entry name" value="Na/solute_symporter"/>
</dbReference>
<comment type="subcellular location">
    <subcellularLocation>
        <location evidence="1">Membrane</location>
        <topology evidence="1">Multi-pass membrane protein</topology>
    </subcellularLocation>
</comment>
<evidence type="ECO:0000256" key="5">
    <source>
        <dbReference type="ARBA" id="ARBA00022989"/>
    </source>
</evidence>
<gene>
    <name evidence="9" type="ORF">SPF06_13010</name>
</gene>
<feature type="transmembrane region" description="Helical" evidence="8">
    <location>
        <begin position="70"/>
        <end position="88"/>
    </location>
</feature>
<evidence type="ECO:0000313" key="9">
    <source>
        <dbReference type="EMBL" id="MEA5455646.1"/>
    </source>
</evidence>
<evidence type="ECO:0000256" key="1">
    <source>
        <dbReference type="ARBA" id="ARBA00004141"/>
    </source>
</evidence>
<feature type="transmembrane region" description="Helical" evidence="8">
    <location>
        <begin position="6"/>
        <end position="22"/>
    </location>
</feature>
<dbReference type="EMBL" id="JAYGGQ010000009">
    <property type="protein sequence ID" value="MEA5455646.1"/>
    <property type="molecule type" value="Genomic_DNA"/>
</dbReference>
<dbReference type="Proteomes" id="UP001304769">
    <property type="component" value="Unassembled WGS sequence"/>
</dbReference>
<feature type="transmembrane region" description="Helical" evidence="8">
    <location>
        <begin position="152"/>
        <end position="173"/>
    </location>
</feature>
<sequence>MLPVLIVVGIIGIGAIGVWSRTRQTSLAGWTVGKRNLPRWTTWFLQAGESLTTFSFLGLAGIAYGGGVAALFAVGYLTIACSLQYFITPRQRQLGAHRGYLTMADFFQDRFGSRTLGKTVALVGAVFLIPYLQLQITGLGLIVQLATGSADASGYSMIVASVLVVVFVIWAGIRGLARVAVFKDFAMVAALIIVLAGVIAGVGGVPEVVSKVNAISSGYFTISRPGLDSTFWVSSVIVTGIGAGFNTFPHLWPPVLAAKSSAVLRKNFTWIAIYQLSLFIPILTGLAGILILKPKTPGNNVLLGVAQHTLPEPLIAVIAIGGAAAAMVPAGAIAMGISLLVSHNLLSVKNPKLRFRINHVIVAIAVGLALAFGLAKSDIASLLLLTYGGLTQFAPAIAFANARRVRVHGIPVVLGILAGTISVAVITFGGIKTGGIDSGLISLAPNLIVLAVAEVVRRAAFKGQPPVPPEAEEANDDGARLAARRVAVEGTSA</sequence>
<feature type="transmembrane region" description="Helical" evidence="8">
    <location>
        <begin position="353"/>
        <end position="373"/>
    </location>
</feature>
<feature type="transmembrane region" description="Helical" evidence="8">
    <location>
        <begin position="379"/>
        <end position="400"/>
    </location>
</feature>
<comment type="caution">
    <text evidence="9">The sequence shown here is derived from an EMBL/GenBank/DDBJ whole genome shotgun (WGS) entry which is preliminary data.</text>
</comment>
<comment type="similarity">
    <text evidence="2 7">Belongs to the sodium:solute symporter (SSF) (TC 2.A.21) family.</text>
</comment>
<evidence type="ECO:0000256" key="2">
    <source>
        <dbReference type="ARBA" id="ARBA00006434"/>
    </source>
</evidence>